<feature type="compositionally biased region" description="Polar residues" evidence="1">
    <location>
        <begin position="75"/>
        <end position="85"/>
    </location>
</feature>
<accession>A0A251RHX6</accession>
<evidence type="ECO:0000313" key="3">
    <source>
        <dbReference type="Proteomes" id="UP000006882"/>
    </source>
</evidence>
<evidence type="ECO:0000256" key="1">
    <source>
        <dbReference type="SAM" id="MobiDB-lite"/>
    </source>
</evidence>
<protein>
    <submittedName>
        <fullName evidence="2">Uncharacterized protein</fullName>
    </submittedName>
</protein>
<reference evidence="2 3" key="1">
    <citation type="journal article" date="2013" name="Nat. Genet.">
        <title>The high-quality draft genome of peach (Prunus persica) identifies unique patterns of genetic diversity, domestication and genome evolution.</title>
        <authorList>
            <consortium name="International Peach Genome Initiative"/>
            <person name="Verde I."/>
            <person name="Abbott A.G."/>
            <person name="Scalabrin S."/>
            <person name="Jung S."/>
            <person name="Shu S."/>
            <person name="Marroni F."/>
            <person name="Zhebentyayeva T."/>
            <person name="Dettori M.T."/>
            <person name="Grimwood J."/>
            <person name="Cattonaro F."/>
            <person name="Zuccolo A."/>
            <person name="Rossini L."/>
            <person name="Jenkins J."/>
            <person name="Vendramin E."/>
            <person name="Meisel L.A."/>
            <person name="Decroocq V."/>
            <person name="Sosinski B."/>
            <person name="Prochnik S."/>
            <person name="Mitros T."/>
            <person name="Policriti A."/>
            <person name="Cipriani G."/>
            <person name="Dondini L."/>
            <person name="Ficklin S."/>
            <person name="Goodstein D.M."/>
            <person name="Xuan P."/>
            <person name="Del Fabbro C."/>
            <person name="Aramini V."/>
            <person name="Copetti D."/>
            <person name="Gonzalez S."/>
            <person name="Horner D.S."/>
            <person name="Falchi R."/>
            <person name="Lucas S."/>
            <person name="Mica E."/>
            <person name="Maldonado J."/>
            <person name="Lazzari B."/>
            <person name="Bielenberg D."/>
            <person name="Pirona R."/>
            <person name="Miculan M."/>
            <person name="Barakat A."/>
            <person name="Testolin R."/>
            <person name="Stella A."/>
            <person name="Tartarini S."/>
            <person name="Tonutti P."/>
            <person name="Arus P."/>
            <person name="Orellana A."/>
            <person name="Wells C."/>
            <person name="Main D."/>
            <person name="Vizzotto G."/>
            <person name="Silva H."/>
            <person name="Salamini F."/>
            <person name="Schmutz J."/>
            <person name="Morgante M."/>
            <person name="Rokhsar D.S."/>
        </authorList>
    </citation>
    <scope>NUCLEOTIDE SEQUENCE [LARGE SCALE GENOMIC DNA]</scope>
    <source>
        <strain evidence="3">cv. Nemared</strain>
    </source>
</reference>
<proteinExistence type="predicted"/>
<feature type="compositionally biased region" description="Polar residues" evidence="1">
    <location>
        <begin position="15"/>
        <end position="24"/>
    </location>
</feature>
<organism evidence="2 3">
    <name type="scientific">Prunus persica</name>
    <name type="common">Peach</name>
    <name type="synonym">Amygdalus persica</name>
    <dbReference type="NCBI Taxonomy" id="3760"/>
    <lineage>
        <taxon>Eukaryota</taxon>
        <taxon>Viridiplantae</taxon>
        <taxon>Streptophyta</taxon>
        <taxon>Embryophyta</taxon>
        <taxon>Tracheophyta</taxon>
        <taxon>Spermatophyta</taxon>
        <taxon>Magnoliopsida</taxon>
        <taxon>eudicotyledons</taxon>
        <taxon>Gunneridae</taxon>
        <taxon>Pentapetalae</taxon>
        <taxon>rosids</taxon>
        <taxon>fabids</taxon>
        <taxon>Rosales</taxon>
        <taxon>Rosaceae</taxon>
        <taxon>Amygdaloideae</taxon>
        <taxon>Amygdaleae</taxon>
        <taxon>Prunus</taxon>
    </lineage>
</organism>
<dbReference type="EMBL" id="CM007651">
    <property type="protein sequence ID" value="ONI34775.1"/>
    <property type="molecule type" value="Genomic_DNA"/>
</dbReference>
<gene>
    <name evidence="2" type="ORF">PRUPE_1G498400</name>
</gene>
<feature type="region of interest" description="Disordered" evidence="1">
    <location>
        <begin position="1"/>
        <end position="37"/>
    </location>
</feature>
<keyword evidence="3" id="KW-1185">Reference proteome</keyword>
<evidence type="ECO:0000313" key="2">
    <source>
        <dbReference type="EMBL" id="ONI34775.1"/>
    </source>
</evidence>
<dbReference type="AlphaFoldDB" id="A0A251RHX6"/>
<name>A0A251RHX6_PRUPE</name>
<feature type="region of interest" description="Disordered" evidence="1">
    <location>
        <begin position="63"/>
        <end position="85"/>
    </location>
</feature>
<dbReference type="Proteomes" id="UP000006882">
    <property type="component" value="Chromosome G1"/>
</dbReference>
<sequence length="85" mass="9064">MAGTNDIKIKGFDLSKNSGNTSGLTHFANRADEGDKGDNKIEVEDAKAQDNKGNLKVLTDFAQRGKVGQSDRQEITGSKPLQTAA</sequence>
<dbReference type="Gramene" id="ONI34775">
    <property type="protein sequence ID" value="ONI34775"/>
    <property type="gene ID" value="PRUPE_1G498400"/>
</dbReference>